<dbReference type="InterPro" id="IPR026022">
    <property type="entry name" value="PhoU_dom"/>
</dbReference>
<comment type="subcellular location">
    <subcellularLocation>
        <location evidence="2">Cytoplasm</location>
    </subcellularLocation>
</comment>
<keyword evidence="2" id="KW-0813">Transport</keyword>
<feature type="domain" description="PhoU" evidence="3">
    <location>
        <begin position="20"/>
        <end position="106"/>
    </location>
</feature>
<reference evidence="4" key="1">
    <citation type="journal article" date="2021" name="PeerJ">
        <title>Extensive microbial diversity within the chicken gut microbiome revealed by metagenomics and culture.</title>
        <authorList>
            <person name="Gilroy R."/>
            <person name="Ravi A."/>
            <person name="Getino M."/>
            <person name="Pursley I."/>
            <person name="Horton D.L."/>
            <person name="Alikhan N.F."/>
            <person name="Baker D."/>
            <person name="Gharbi K."/>
            <person name="Hall N."/>
            <person name="Watson M."/>
            <person name="Adriaenssens E.M."/>
            <person name="Foster-Nyarko E."/>
            <person name="Jarju S."/>
            <person name="Secka A."/>
            <person name="Antonio M."/>
            <person name="Oren A."/>
            <person name="Chaudhuri R.R."/>
            <person name="La Ragione R."/>
            <person name="Hildebrand F."/>
            <person name="Pallen M.J."/>
        </authorList>
    </citation>
    <scope>NUCLEOTIDE SEQUENCE</scope>
    <source>
        <strain evidence="4">CHK186-16707</strain>
    </source>
</reference>
<dbReference type="Pfam" id="PF01895">
    <property type="entry name" value="PhoU"/>
    <property type="match status" value="2"/>
</dbReference>
<name>A0A9D2HER7_9BACT</name>
<dbReference type="InterPro" id="IPR038078">
    <property type="entry name" value="PhoU-like_sf"/>
</dbReference>
<evidence type="ECO:0000313" key="4">
    <source>
        <dbReference type="EMBL" id="HJA08450.1"/>
    </source>
</evidence>
<comment type="similarity">
    <text evidence="1 2">Belongs to the PhoU family.</text>
</comment>
<keyword evidence="2" id="KW-0963">Cytoplasm</keyword>
<keyword evidence="2" id="KW-0592">Phosphate transport</keyword>
<comment type="caution">
    <text evidence="4">The sequence shown here is derived from an EMBL/GenBank/DDBJ whole genome shotgun (WGS) entry which is preliminary data.</text>
</comment>
<comment type="function">
    <text evidence="2">Plays a role in the regulation of phosphate uptake.</text>
</comment>
<dbReference type="Gene3D" id="1.20.58.220">
    <property type="entry name" value="Phosphate transport system protein phou homolog 2, domain 2"/>
    <property type="match status" value="1"/>
</dbReference>
<protein>
    <recommendedName>
        <fullName evidence="2">Phosphate-specific transport system accessory protein PhoU</fullName>
    </recommendedName>
</protein>
<accession>A0A9D2HER7</accession>
<evidence type="ECO:0000313" key="5">
    <source>
        <dbReference type="Proteomes" id="UP000824225"/>
    </source>
</evidence>
<evidence type="ECO:0000256" key="2">
    <source>
        <dbReference type="PIRNR" id="PIRNR003107"/>
    </source>
</evidence>
<dbReference type="GO" id="GO:0006817">
    <property type="term" value="P:phosphate ion transport"/>
    <property type="evidence" value="ECO:0007669"/>
    <property type="project" value="UniProtKB-KW"/>
</dbReference>
<organism evidence="4 5">
    <name type="scientific">Candidatus Mailhella merdigallinarum</name>
    <dbReference type="NCBI Taxonomy" id="2838658"/>
    <lineage>
        <taxon>Bacteria</taxon>
        <taxon>Pseudomonadati</taxon>
        <taxon>Thermodesulfobacteriota</taxon>
        <taxon>Desulfovibrionia</taxon>
        <taxon>Desulfovibrionales</taxon>
        <taxon>Desulfovibrionaceae</taxon>
        <taxon>Mailhella</taxon>
    </lineage>
</organism>
<dbReference type="GO" id="GO:0045936">
    <property type="term" value="P:negative regulation of phosphate metabolic process"/>
    <property type="evidence" value="ECO:0007669"/>
    <property type="project" value="InterPro"/>
</dbReference>
<gene>
    <name evidence="4" type="primary">phoU</name>
    <name evidence="4" type="ORF">H9962_04570</name>
</gene>
<evidence type="ECO:0000256" key="1">
    <source>
        <dbReference type="ARBA" id="ARBA00008107"/>
    </source>
</evidence>
<dbReference type="NCBIfam" id="TIGR02135">
    <property type="entry name" value="phoU_full"/>
    <property type="match status" value="1"/>
</dbReference>
<reference evidence="4" key="2">
    <citation type="submission" date="2021-04" db="EMBL/GenBank/DDBJ databases">
        <authorList>
            <person name="Gilroy R."/>
        </authorList>
    </citation>
    <scope>NUCLEOTIDE SEQUENCE</scope>
    <source>
        <strain evidence="4">CHK186-16707</strain>
    </source>
</reference>
<dbReference type="PANTHER" id="PTHR42930:SF3">
    <property type="entry name" value="PHOSPHATE-SPECIFIC TRANSPORT SYSTEM ACCESSORY PROTEIN PHOU"/>
    <property type="match status" value="1"/>
</dbReference>
<dbReference type="Proteomes" id="UP000824225">
    <property type="component" value="Unassembled WGS sequence"/>
</dbReference>
<dbReference type="EMBL" id="DXAN01000014">
    <property type="protein sequence ID" value="HJA08450.1"/>
    <property type="molecule type" value="Genomic_DNA"/>
</dbReference>
<dbReference type="GO" id="GO:0005737">
    <property type="term" value="C:cytoplasm"/>
    <property type="evidence" value="ECO:0007669"/>
    <property type="project" value="UniProtKB-SubCell"/>
</dbReference>
<proteinExistence type="inferred from homology"/>
<dbReference type="AlphaFoldDB" id="A0A9D2HER7"/>
<dbReference type="SUPFAM" id="SSF109755">
    <property type="entry name" value="PhoU-like"/>
    <property type="match status" value="1"/>
</dbReference>
<sequence>MASPETHLQQLMDDLRGRLLTMAAITREATHDAVAALMEQDRDKATAVIDGDAALDRMEVELDDSIMQILARAQPVACDLRLLLSGIRLISDLERIGDEAVSVAQRAALMGDFSATADLTWLGALGHRAERTLADAVRAFRDGDAKLALTIRSQQDENTQMAVAGFQHIMRDLQAGNVDAWYALHLILITRALERVCSRAVNVAEHAYFLAEGVNLKHVPLSEAKERHVVGDVSSV</sequence>
<evidence type="ECO:0000259" key="3">
    <source>
        <dbReference type="Pfam" id="PF01895"/>
    </source>
</evidence>
<dbReference type="PIRSF" id="PIRSF003107">
    <property type="entry name" value="PhoU"/>
    <property type="match status" value="1"/>
</dbReference>
<dbReference type="PANTHER" id="PTHR42930">
    <property type="entry name" value="PHOSPHATE-SPECIFIC TRANSPORT SYSTEM ACCESSORY PROTEIN PHOU"/>
    <property type="match status" value="1"/>
</dbReference>
<dbReference type="InterPro" id="IPR028366">
    <property type="entry name" value="PhoU"/>
</dbReference>
<comment type="subunit">
    <text evidence="2">Homodimer.</text>
</comment>
<feature type="domain" description="PhoU" evidence="3">
    <location>
        <begin position="125"/>
        <end position="206"/>
    </location>
</feature>
<dbReference type="GO" id="GO:0030643">
    <property type="term" value="P:intracellular phosphate ion homeostasis"/>
    <property type="evidence" value="ECO:0007669"/>
    <property type="project" value="InterPro"/>
</dbReference>